<protein>
    <recommendedName>
        <fullName evidence="3">Granulocyte colony-stimulating factor</fullName>
    </recommendedName>
</protein>
<keyword evidence="2" id="KW-1185">Reference proteome</keyword>
<comment type="caution">
    <text evidence="1">The sequence shown here is derived from an EMBL/GenBank/DDBJ whole genome shotgun (WGS) entry which is preliminary data.</text>
</comment>
<gene>
    <name evidence="1" type="ORF">GDO78_004426</name>
</gene>
<evidence type="ECO:0000313" key="2">
    <source>
        <dbReference type="Proteomes" id="UP000770717"/>
    </source>
</evidence>
<dbReference type="AlphaFoldDB" id="A0A8J6ESM1"/>
<dbReference type="PANTHER" id="PTHR10511:SF2">
    <property type="entry name" value="GRANULOCYTE COLONY-STIMULATING FACTOR"/>
    <property type="match status" value="1"/>
</dbReference>
<reference evidence="1" key="1">
    <citation type="thesis" date="2020" institute="ProQuest LLC" country="789 East Eisenhower Parkway, Ann Arbor, MI, USA">
        <title>Comparative Genomics and Chromosome Evolution.</title>
        <authorList>
            <person name="Mudd A.B."/>
        </authorList>
    </citation>
    <scope>NUCLEOTIDE SEQUENCE</scope>
    <source>
        <strain evidence="1">HN-11 Male</strain>
        <tissue evidence="1">Kidney and liver</tissue>
    </source>
</reference>
<organism evidence="1 2">
    <name type="scientific">Eleutherodactylus coqui</name>
    <name type="common">Puerto Rican coqui</name>
    <dbReference type="NCBI Taxonomy" id="57060"/>
    <lineage>
        <taxon>Eukaryota</taxon>
        <taxon>Metazoa</taxon>
        <taxon>Chordata</taxon>
        <taxon>Craniata</taxon>
        <taxon>Vertebrata</taxon>
        <taxon>Euteleostomi</taxon>
        <taxon>Amphibia</taxon>
        <taxon>Batrachia</taxon>
        <taxon>Anura</taxon>
        <taxon>Neobatrachia</taxon>
        <taxon>Hyloidea</taxon>
        <taxon>Eleutherodactylidae</taxon>
        <taxon>Eleutherodactylinae</taxon>
        <taxon>Eleutherodactylus</taxon>
        <taxon>Eleutherodactylus</taxon>
    </lineage>
</organism>
<dbReference type="OrthoDB" id="9907973at2759"/>
<dbReference type="InterPro" id="IPR040117">
    <property type="entry name" value="GCSF/MGF"/>
</dbReference>
<dbReference type="Gene3D" id="1.20.1250.10">
    <property type="match status" value="1"/>
</dbReference>
<name>A0A8J6ESM1_ELECQ</name>
<dbReference type="InterPro" id="IPR009079">
    <property type="entry name" value="4_helix_cytokine-like_core"/>
</dbReference>
<dbReference type="GO" id="GO:0045639">
    <property type="term" value="P:positive regulation of myeloid cell differentiation"/>
    <property type="evidence" value="ECO:0007669"/>
    <property type="project" value="InterPro"/>
</dbReference>
<accession>A0A8J6ESM1</accession>
<dbReference type="GO" id="GO:0005130">
    <property type="term" value="F:granulocyte colony-stimulating factor receptor binding"/>
    <property type="evidence" value="ECO:0007669"/>
    <property type="project" value="TreeGrafter"/>
</dbReference>
<dbReference type="Proteomes" id="UP000770717">
    <property type="component" value="Unassembled WGS sequence"/>
</dbReference>
<dbReference type="PANTHER" id="PTHR10511">
    <property type="entry name" value="GRANULOCYTE COLONY-STIMULATING FACTOR"/>
    <property type="match status" value="1"/>
</dbReference>
<dbReference type="EMBL" id="WNTK01000013">
    <property type="protein sequence ID" value="KAG9474116.1"/>
    <property type="molecule type" value="Genomic_DNA"/>
</dbReference>
<dbReference type="SUPFAM" id="SSF47266">
    <property type="entry name" value="4-helical cytokines"/>
    <property type="match status" value="1"/>
</dbReference>
<sequence length="152" mass="16701">MGSNEELLAKIKMQAGDIKDAMQLKEENLSAMRAILRISPMPLEQCQSGSFNQDACYTQLVNSLKTAESLLSSAHQYTATGLTDLLLDLQELISNFEETMMEKGIPVPATSPQTLRSDISEFQEKAGIFLILHDLCKSLTAFQEGLAAQSVM</sequence>
<proteinExistence type="predicted"/>
<evidence type="ECO:0000313" key="1">
    <source>
        <dbReference type="EMBL" id="KAG9474116.1"/>
    </source>
</evidence>
<evidence type="ECO:0008006" key="3">
    <source>
        <dbReference type="Google" id="ProtNLM"/>
    </source>
</evidence>
<dbReference type="GO" id="GO:0005125">
    <property type="term" value="F:cytokine activity"/>
    <property type="evidence" value="ECO:0007669"/>
    <property type="project" value="InterPro"/>
</dbReference>